<evidence type="ECO:0000256" key="1">
    <source>
        <dbReference type="ARBA" id="ARBA00001526"/>
    </source>
</evidence>
<dbReference type="Gene3D" id="3.40.710.10">
    <property type="entry name" value="DD-peptidase/beta-lactamase superfamily"/>
    <property type="match status" value="1"/>
</dbReference>
<dbReference type="PANTHER" id="PTHR35333">
    <property type="entry name" value="BETA-LACTAMASE"/>
    <property type="match status" value="1"/>
</dbReference>
<name>A0ABD6Q135_9BURK</name>
<dbReference type="RefSeq" id="WP_063900839.1">
    <property type="nucleotide sequence ID" value="NZ_LPDM01000015.1"/>
</dbReference>
<dbReference type="Proteomes" id="UP000183667">
    <property type="component" value="Unassembled WGS sequence"/>
</dbReference>
<comment type="similarity">
    <text evidence="2">Belongs to the class-A beta-lactamase family.</text>
</comment>
<evidence type="ECO:0000256" key="3">
    <source>
        <dbReference type="ARBA" id="ARBA00012865"/>
    </source>
</evidence>
<proteinExistence type="inferred from homology"/>
<dbReference type="NCBIfam" id="NF033103">
    <property type="entry name" value="bla_class_A"/>
    <property type="match status" value="1"/>
</dbReference>
<dbReference type="AlphaFoldDB" id="A0ABD6Q135"/>
<dbReference type="PRINTS" id="PR00118">
    <property type="entry name" value="BLACTAMASEA"/>
</dbReference>
<dbReference type="EMBL" id="MEAU01000026">
    <property type="protein sequence ID" value="OJA45383.1"/>
    <property type="molecule type" value="Genomic_DNA"/>
</dbReference>
<reference evidence="6" key="1">
    <citation type="submission" date="2016-08" db="EMBL/GenBank/DDBJ databases">
        <title>Population biology and virulence potential of Burkholderia ubonensis.</title>
        <authorList>
            <person name="Price E.P."/>
            <person name="Currie B.J."/>
            <person name="Wagner D.M."/>
        </authorList>
    </citation>
    <scope>NUCLEOTIDE SEQUENCE [LARGE SCALE GENOMIC DNA]</scope>
    <source>
        <strain evidence="6">MSMB0103</strain>
    </source>
</reference>
<gene>
    <name evidence="5" type="ORF">BGV66_18310</name>
</gene>
<evidence type="ECO:0000259" key="4">
    <source>
        <dbReference type="Pfam" id="PF13354"/>
    </source>
</evidence>
<comment type="caution">
    <text evidence="5">The sequence shown here is derived from an EMBL/GenBank/DDBJ whole genome shotgun (WGS) entry which is preliminary data.</text>
</comment>
<comment type="catalytic activity">
    <reaction evidence="1">
        <text>a beta-lactam + H2O = a substituted beta-amino acid</text>
        <dbReference type="Rhea" id="RHEA:20401"/>
        <dbReference type="ChEBI" id="CHEBI:15377"/>
        <dbReference type="ChEBI" id="CHEBI:35627"/>
        <dbReference type="ChEBI" id="CHEBI:140347"/>
        <dbReference type="EC" id="3.5.2.6"/>
    </reaction>
</comment>
<dbReference type="InterPro" id="IPR045155">
    <property type="entry name" value="Beta-lactam_cat"/>
</dbReference>
<dbReference type="GO" id="GO:0008800">
    <property type="term" value="F:beta-lactamase activity"/>
    <property type="evidence" value="ECO:0007669"/>
    <property type="project" value="UniProtKB-EC"/>
</dbReference>
<dbReference type="InterPro" id="IPR000871">
    <property type="entry name" value="Beta-lactam_class-A"/>
</dbReference>
<dbReference type="Pfam" id="PF13354">
    <property type="entry name" value="Beta-lactamase2"/>
    <property type="match status" value="1"/>
</dbReference>
<evidence type="ECO:0000313" key="5">
    <source>
        <dbReference type="EMBL" id="OJA45383.1"/>
    </source>
</evidence>
<dbReference type="SUPFAM" id="SSF56601">
    <property type="entry name" value="beta-lactamase/transpeptidase-like"/>
    <property type="match status" value="1"/>
</dbReference>
<sequence length="310" mass="33033">MEISLMYILTRRSFCLAAFGLALGVTLPARGQVAVSDRASEKDKMTSEALDSIRSLEMSRGGRLGVAVLDTGSGRRLQYRADESFAMCSTHKFLSAVAVLSLVDQGKLALDKPVKYGKADLLDYAPVAREHVGRGFMTIDELCAAATVWSDNTAANLLIELLGGPAGWTRFARSIGDNASRLDRTEPALNSAIPGDPRDTTTPDAMLANLQQTLLGTVLSDSSRGRLQNWMLSGTITDTLLRAGVPLTWRVGDKSGAGRNGTRNDIGIIFPPHASPILAAIYYTESTGSLASREEVIAEVGGIIAKTFGA</sequence>
<dbReference type="InterPro" id="IPR012338">
    <property type="entry name" value="Beta-lactam/transpept-like"/>
</dbReference>
<evidence type="ECO:0000313" key="6">
    <source>
        <dbReference type="Proteomes" id="UP000183667"/>
    </source>
</evidence>
<feature type="domain" description="Beta-lactamase class A catalytic" evidence="4">
    <location>
        <begin position="65"/>
        <end position="282"/>
    </location>
</feature>
<dbReference type="PANTHER" id="PTHR35333:SF3">
    <property type="entry name" value="BETA-LACTAMASE-TYPE TRANSPEPTIDASE FOLD CONTAINING PROTEIN"/>
    <property type="match status" value="1"/>
</dbReference>
<evidence type="ECO:0000256" key="2">
    <source>
        <dbReference type="ARBA" id="ARBA00009009"/>
    </source>
</evidence>
<protein>
    <recommendedName>
        <fullName evidence="3">beta-lactamase</fullName>
        <ecNumber evidence="3">3.5.2.6</ecNumber>
    </recommendedName>
</protein>
<dbReference type="EC" id="3.5.2.6" evidence="3"/>
<accession>A0ABD6Q135</accession>
<organism evidence="5 6">
    <name type="scientific">Burkholderia ubonensis</name>
    <dbReference type="NCBI Taxonomy" id="101571"/>
    <lineage>
        <taxon>Bacteria</taxon>
        <taxon>Pseudomonadati</taxon>
        <taxon>Pseudomonadota</taxon>
        <taxon>Betaproteobacteria</taxon>
        <taxon>Burkholderiales</taxon>
        <taxon>Burkholderiaceae</taxon>
        <taxon>Burkholderia</taxon>
        <taxon>Burkholderia cepacia complex</taxon>
    </lineage>
</organism>